<accession>A0ABV6UP61</accession>
<dbReference type="Pfam" id="PF07228">
    <property type="entry name" value="SpoIIE"/>
    <property type="match status" value="1"/>
</dbReference>
<feature type="domain" description="PPM-type phosphatase" evidence="3">
    <location>
        <begin position="347"/>
        <end position="562"/>
    </location>
</feature>
<dbReference type="InterPro" id="IPR029016">
    <property type="entry name" value="GAF-like_dom_sf"/>
</dbReference>
<sequence length="563" mass="60997">MPVPLSSAQAAVAANGGNVPARHLMEHAPFGVIVASPDDGGSIVYLNTRVVGMFSDRNGPEAASMTESTRDLFDRNGESLDFRRSPLGIALYDRIPAHSEVQYRPAAGQPLWFDIMALPLEEPQWTDEHGPLAVAYLHDMTHRRQVEADLDEANRTLGVQLEDMTRLRALTDRLASGASVDETLFEVLRSGAHLLDAQMGIARVLDDEQTMANRAFFGVTEEEIRLIEDVSQKDYATDAQLRTTHSLVIEDVRLDPVAGPYLRELGEAVGFRSVYAIALNDRDGNRVGTCVWARSVPGRPTGRQRGLAETYCRFAEQIIENQRLYEREHTIATTLQQSMLPQHLPHVPGLEITAHSVPGARGMEAGGDWYDVLALGRGRAGLAIGDVMGKGLPAATAMGQLRTALHSYALIDGENPAAVLGDLNALIGDMELSDLATAAYLVLDPLRHQLHLASAGHCPPLLLDHNGARYLESGQGPPLGVQDAWHADNGTIRLEPGSLLILYTDGLVERRGEDLDTGLERLRQCALTAPGDLGELCAHLLDGCVGNAVETEDDVAILAVRVS</sequence>
<comment type="caution">
    <text evidence="4">The sequence shown here is derived from an EMBL/GenBank/DDBJ whole genome shotgun (WGS) entry which is preliminary data.</text>
</comment>
<dbReference type="EMBL" id="JBHEZZ010000009">
    <property type="protein sequence ID" value="MFC1403244.1"/>
    <property type="molecule type" value="Genomic_DNA"/>
</dbReference>
<evidence type="ECO:0000313" key="4">
    <source>
        <dbReference type="EMBL" id="MFC1403244.1"/>
    </source>
</evidence>
<protein>
    <submittedName>
        <fullName evidence="4">SpoIIE family protein phosphatase</fullName>
    </submittedName>
</protein>
<proteinExistence type="predicted"/>
<dbReference type="RefSeq" id="WP_030254467.1">
    <property type="nucleotide sequence ID" value="NZ_JBHEZZ010000009.1"/>
</dbReference>
<dbReference type="SMART" id="SM00331">
    <property type="entry name" value="PP2C_SIG"/>
    <property type="match status" value="1"/>
</dbReference>
<evidence type="ECO:0000259" key="3">
    <source>
        <dbReference type="SMART" id="SM00331"/>
    </source>
</evidence>
<dbReference type="Gene3D" id="3.30.450.40">
    <property type="match status" value="1"/>
</dbReference>
<evidence type="ECO:0000256" key="1">
    <source>
        <dbReference type="ARBA" id="ARBA00022801"/>
    </source>
</evidence>
<organism evidence="4 5">
    <name type="scientific">Streptacidiphilus cavernicola</name>
    <dbReference type="NCBI Taxonomy" id="3342716"/>
    <lineage>
        <taxon>Bacteria</taxon>
        <taxon>Bacillati</taxon>
        <taxon>Actinomycetota</taxon>
        <taxon>Actinomycetes</taxon>
        <taxon>Kitasatosporales</taxon>
        <taxon>Streptomycetaceae</taxon>
        <taxon>Streptacidiphilus</taxon>
    </lineage>
</organism>
<dbReference type="SUPFAM" id="SSF55781">
    <property type="entry name" value="GAF domain-like"/>
    <property type="match status" value="1"/>
</dbReference>
<feature type="domain" description="GAF" evidence="2">
    <location>
        <begin position="179"/>
        <end position="329"/>
    </location>
</feature>
<name>A0ABV6UP61_9ACTN</name>
<keyword evidence="1" id="KW-0378">Hydrolase</keyword>
<dbReference type="InterPro" id="IPR052016">
    <property type="entry name" value="Bact_Sigma-Reg"/>
</dbReference>
<evidence type="ECO:0000259" key="2">
    <source>
        <dbReference type="SMART" id="SM00065"/>
    </source>
</evidence>
<evidence type="ECO:0000313" key="5">
    <source>
        <dbReference type="Proteomes" id="UP001592528"/>
    </source>
</evidence>
<dbReference type="InterPro" id="IPR001932">
    <property type="entry name" value="PPM-type_phosphatase-like_dom"/>
</dbReference>
<dbReference type="InterPro" id="IPR035965">
    <property type="entry name" value="PAS-like_dom_sf"/>
</dbReference>
<gene>
    <name evidence="4" type="ORF">ACEZDJ_18295</name>
</gene>
<keyword evidence="5" id="KW-1185">Reference proteome</keyword>
<dbReference type="Gene3D" id="3.30.450.20">
    <property type="entry name" value="PAS domain"/>
    <property type="match status" value="1"/>
</dbReference>
<dbReference type="InterPro" id="IPR036457">
    <property type="entry name" value="PPM-type-like_dom_sf"/>
</dbReference>
<dbReference type="Proteomes" id="UP001592528">
    <property type="component" value="Unassembled WGS sequence"/>
</dbReference>
<dbReference type="PANTHER" id="PTHR43156">
    <property type="entry name" value="STAGE II SPORULATION PROTEIN E-RELATED"/>
    <property type="match status" value="1"/>
</dbReference>
<dbReference type="SUPFAM" id="SSF55785">
    <property type="entry name" value="PYP-like sensor domain (PAS domain)"/>
    <property type="match status" value="1"/>
</dbReference>
<dbReference type="InterPro" id="IPR003018">
    <property type="entry name" value="GAF"/>
</dbReference>
<dbReference type="SUPFAM" id="SSF81606">
    <property type="entry name" value="PP2C-like"/>
    <property type="match status" value="1"/>
</dbReference>
<dbReference type="Gene3D" id="3.60.40.10">
    <property type="entry name" value="PPM-type phosphatase domain"/>
    <property type="match status" value="1"/>
</dbReference>
<reference evidence="4 5" key="1">
    <citation type="submission" date="2024-09" db="EMBL/GenBank/DDBJ databases">
        <authorList>
            <person name="Lee S.D."/>
        </authorList>
    </citation>
    <scope>NUCLEOTIDE SEQUENCE [LARGE SCALE GENOMIC DNA]</scope>
    <source>
        <strain evidence="4 5">N1-5</strain>
    </source>
</reference>
<dbReference type="SMART" id="SM00065">
    <property type="entry name" value="GAF"/>
    <property type="match status" value="1"/>
</dbReference>
<dbReference type="PANTHER" id="PTHR43156:SF2">
    <property type="entry name" value="STAGE II SPORULATION PROTEIN E"/>
    <property type="match status" value="1"/>
</dbReference>